<sequence>MCLFLYDDPDGRPYDKSDYERALKEHGLLEYVESVAPKLLSSIWVLKMKTTEGKQTVANVRGLHVKGMYCAIVDPCLQEETCVKVHWVPFNVPNETLRNAFQRFGFLKEVIREKVIDDIEGTTRHITICLNKGIRKSDLPHLWNLGDTEVHIFIPGRPRVCLTCGGSYHVRADCPTKRCHDCGEDLYKNHKCGLPHVPGAPPK</sequence>
<evidence type="ECO:0000313" key="2">
    <source>
        <dbReference type="Proteomes" id="UP000821865"/>
    </source>
</evidence>
<protein>
    <submittedName>
        <fullName evidence="1">Uncharacterized protein</fullName>
    </submittedName>
</protein>
<accession>A0ACB8DXH6</accession>
<organism evidence="1 2">
    <name type="scientific">Dermacentor silvarum</name>
    <name type="common">Tick</name>
    <dbReference type="NCBI Taxonomy" id="543639"/>
    <lineage>
        <taxon>Eukaryota</taxon>
        <taxon>Metazoa</taxon>
        <taxon>Ecdysozoa</taxon>
        <taxon>Arthropoda</taxon>
        <taxon>Chelicerata</taxon>
        <taxon>Arachnida</taxon>
        <taxon>Acari</taxon>
        <taxon>Parasitiformes</taxon>
        <taxon>Ixodida</taxon>
        <taxon>Ixodoidea</taxon>
        <taxon>Ixodidae</taxon>
        <taxon>Rhipicephalinae</taxon>
        <taxon>Dermacentor</taxon>
    </lineage>
</organism>
<comment type="caution">
    <text evidence="1">The sequence shown here is derived from an EMBL/GenBank/DDBJ whole genome shotgun (WGS) entry which is preliminary data.</text>
</comment>
<dbReference type="EMBL" id="CM023470">
    <property type="protein sequence ID" value="KAH7979068.1"/>
    <property type="molecule type" value="Genomic_DNA"/>
</dbReference>
<name>A0ACB8DXH6_DERSI</name>
<keyword evidence="2" id="KW-1185">Reference proteome</keyword>
<evidence type="ECO:0000313" key="1">
    <source>
        <dbReference type="EMBL" id="KAH7979068.1"/>
    </source>
</evidence>
<proteinExistence type="predicted"/>
<reference evidence="1" key="1">
    <citation type="submission" date="2020-05" db="EMBL/GenBank/DDBJ databases">
        <title>Large-scale comparative analyses of tick genomes elucidate their genetic diversity and vector capacities.</title>
        <authorList>
            <person name="Jia N."/>
            <person name="Wang J."/>
            <person name="Shi W."/>
            <person name="Du L."/>
            <person name="Sun Y."/>
            <person name="Zhan W."/>
            <person name="Jiang J."/>
            <person name="Wang Q."/>
            <person name="Zhang B."/>
            <person name="Ji P."/>
            <person name="Sakyi L.B."/>
            <person name="Cui X."/>
            <person name="Yuan T."/>
            <person name="Jiang B."/>
            <person name="Yang W."/>
            <person name="Lam T.T.-Y."/>
            <person name="Chang Q."/>
            <person name="Ding S."/>
            <person name="Wang X."/>
            <person name="Zhu J."/>
            <person name="Ruan X."/>
            <person name="Zhao L."/>
            <person name="Wei J."/>
            <person name="Que T."/>
            <person name="Du C."/>
            <person name="Cheng J."/>
            <person name="Dai P."/>
            <person name="Han X."/>
            <person name="Huang E."/>
            <person name="Gao Y."/>
            <person name="Liu J."/>
            <person name="Shao H."/>
            <person name="Ye R."/>
            <person name="Li L."/>
            <person name="Wei W."/>
            <person name="Wang X."/>
            <person name="Wang C."/>
            <person name="Yang T."/>
            <person name="Huo Q."/>
            <person name="Li W."/>
            <person name="Guo W."/>
            <person name="Chen H."/>
            <person name="Zhou L."/>
            <person name="Ni X."/>
            <person name="Tian J."/>
            <person name="Zhou Y."/>
            <person name="Sheng Y."/>
            <person name="Liu T."/>
            <person name="Pan Y."/>
            <person name="Xia L."/>
            <person name="Li J."/>
            <person name="Zhao F."/>
            <person name="Cao W."/>
        </authorList>
    </citation>
    <scope>NUCLEOTIDE SEQUENCE</scope>
    <source>
        <strain evidence="1">Dsil-2018</strain>
    </source>
</reference>
<gene>
    <name evidence="1" type="ORF">HPB49_007965</name>
</gene>
<dbReference type="Proteomes" id="UP000821865">
    <property type="component" value="Chromosome 1"/>
</dbReference>